<dbReference type="EMBL" id="AP019724">
    <property type="protein sequence ID" value="BBK87867.1"/>
    <property type="molecule type" value="Genomic_DNA"/>
</dbReference>
<dbReference type="Proteomes" id="UP000283766">
    <property type="component" value="Unassembled WGS sequence"/>
</dbReference>
<evidence type="ECO:0000313" key="2">
    <source>
        <dbReference type="EMBL" id="RGZ44245.1"/>
    </source>
</evidence>
<organism evidence="3 5">
    <name type="scientific">Bacteroides uniformis</name>
    <dbReference type="NCBI Taxonomy" id="820"/>
    <lineage>
        <taxon>Bacteria</taxon>
        <taxon>Pseudomonadati</taxon>
        <taxon>Bacteroidota</taxon>
        <taxon>Bacteroidia</taxon>
        <taxon>Bacteroidales</taxon>
        <taxon>Bacteroidaceae</taxon>
        <taxon>Bacteroides</taxon>
    </lineage>
</organism>
<protein>
    <submittedName>
        <fullName evidence="3">Uncharacterized protein</fullName>
    </submittedName>
</protein>
<evidence type="ECO:0000313" key="3">
    <source>
        <dbReference type="EMBL" id="RHH33695.1"/>
    </source>
</evidence>
<dbReference type="EMBL" id="QRJL01000002">
    <property type="protein sequence ID" value="RHH33695.1"/>
    <property type="molecule type" value="Genomic_DNA"/>
</dbReference>
<reference evidence="1 6" key="2">
    <citation type="submission" date="2019-06" db="EMBL/GenBank/DDBJ databases">
        <title>Complete genome sequence of Bacteroides uniformis NBRC 113350.</title>
        <authorList>
            <person name="Miura T."/>
            <person name="Furukawa M."/>
            <person name="Shimamura M."/>
            <person name="Ohyama Y."/>
            <person name="Yamazoe A."/>
            <person name="Kawasaki H."/>
        </authorList>
    </citation>
    <scope>NUCLEOTIDE SEQUENCE [LARGE SCALE GENOMIC DNA]</scope>
    <source>
        <strain evidence="1 6">NBRC 113350</strain>
    </source>
</reference>
<name>A0A414WHE3_BACUN</name>
<dbReference type="Proteomes" id="UP000283684">
    <property type="component" value="Unassembled WGS sequence"/>
</dbReference>
<accession>A0A414WHE3</accession>
<evidence type="ECO:0000313" key="1">
    <source>
        <dbReference type="EMBL" id="BBK87867.1"/>
    </source>
</evidence>
<evidence type="ECO:0000313" key="4">
    <source>
        <dbReference type="Proteomes" id="UP000283684"/>
    </source>
</evidence>
<dbReference type="AlphaFoldDB" id="A0A414WHE3"/>
<dbReference type="RefSeq" id="WP_117959332.1">
    <property type="nucleotide sequence ID" value="NZ_AP019724.1"/>
</dbReference>
<sequence length="108" mass="12996">MKRKKKNTLMYGKIVARIDLESFKRLSEIRDKYGFSSNYEIIQYLVACFLRVADPEHAAEIEPVPDEIQDMFADYSQAERHFEFVKPKRKMPQYKLDEIQGQFRLWQD</sequence>
<reference evidence="4 5" key="1">
    <citation type="submission" date="2018-08" db="EMBL/GenBank/DDBJ databases">
        <title>A genome reference for cultivated species of the human gut microbiota.</title>
        <authorList>
            <person name="Zou Y."/>
            <person name="Xue W."/>
            <person name="Luo G."/>
        </authorList>
    </citation>
    <scope>NUCLEOTIDE SEQUENCE [LARGE SCALE GENOMIC DNA]</scope>
    <source>
        <strain evidence="3 5">AM18-14LB</strain>
        <strain evidence="2 4">AM50-4</strain>
    </source>
</reference>
<evidence type="ECO:0000313" key="6">
    <source>
        <dbReference type="Proteomes" id="UP000320533"/>
    </source>
</evidence>
<gene>
    <name evidence="1" type="ORF">Bun01g_22370</name>
    <name evidence="3" type="ORF">DW216_06005</name>
    <name evidence="2" type="ORF">DW988_19240</name>
</gene>
<dbReference type="KEGG" id="bun:Bun01g_22370"/>
<proteinExistence type="predicted"/>
<dbReference type="EMBL" id="QSEE01000028">
    <property type="protein sequence ID" value="RGZ44245.1"/>
    <property type="molecule type" value="Genomic_DNA"/>
</dbReference>
<evidence type="ECO:0000313" key="5">
    <source>
        <dbReference type="Proteomes" id="UP000283766"/>
    </source>
</evidence>
<dbReference type="Proteomes" id="UP000320533">
    <property type="component" value="Chromosome"/>
</dbReference>